<name>A0AAV5WU75_9BILA</name>
<dbReference type="EMBL" id="BTSY01000007">
    <property type="protein sequence ID" value="GMT35150.1"/>
    <property type="molecule type" value="Genomic_DNA"/>
</dbReference>
<protein>
    <recommendedName>
        <fullName evidence="8">Membrane transporter</fullName>
    </recommendedName>
</protein>
<comment type="caution">
    <text evidence="6">The sequence shown here is derived from an EMBL/GenBank/DDBJ whole genome shotgun (WGS) entry which is preliminary data.</text>
</comment>
<evidence type="ECO:0000256" key="1">
    <source>
        <dbReference type="ARBA" id="ARBA00004141"/>
    </source>
</evidence>
<keyword evidence="3 5" id="KW-1133">Transmembrane helix</keyword>
<dbReference type="AlphaFoldDB" id="A0AAV5WU75"/>
<evidence type="ECO:0000313" key="7">
    <source>
        <dbReference type="Proteomes" id="UP001432322"/>
    </source>
</evidence>
<evidence type="ECO:0000256" key="5">
    <source>
        <dbReference type="SAM" id="Phobius"/>
    </source>
</evidence>
<accession>A0AAV5WU75</accession>
<proteinExistence type="predicted"/>
<organism evidence="6 7">
    <name type="scientific">Pristionchus fissidentatus</name>
    <dbReference type="NCBI Taxonomy" id="1538716"/>
    <lineage>
        <taxon>Eukaryota</taxon>
        <taxon>Metazoa</taxon>
        <taxon>Ecdysozoa</taxon>
        <taxon>Nematoda</taxon>
        <taxon>Chromadorea</taxon>
        <taxon>Rhabditida</taxon>
        <taxon>Rhabditina</taxon>
        <taxon>Diplogasteromorpha</taxon>
        <taxon>Diplogasteroidea</taxon>
        <taxon>Neodiplogasteridae</taxon>
        <taxon>Pristionchus</taxon>
    </lineage>
</organism>
<dbReference type="PANTHER" id="PTHR23510">
    <property type="entry name" value="INNER MEMBRANE TRANSPORT PROTEIN YAJR"/>
    <property type="match status" value="1"/>
</dbReference>
<gene>
    <name evidence="6" type="ORF">PFISCL1PPCAC_26447</name>
</gene>
<dbReference type="PANTHER" id="PTHR23510:SF25">
    <property type="entry name" value="MFS DOMAIN-CONTAINING PROTEIN"/>
    <property type="match status" value="1"/>
</dbReference>
<comment type="subcellular location">
    <subcellularLocation>
        <location evidence="1">Membrane</location>
        <topology evidence="1">Multi-pass membrane protein</topology>
    </subcellularLocation>
</comment>
<keyword evidence="2 5" id="KW-0812">Transmembrane</keyword>
<keyword evidence="4 5" id="KW-0472">Membrane</keyword>
<evidence type="ECO:0000256" key="2">
    <source>
        <dbReference type="ARBA" id="ARBA00022692"/>
    </source>
</evidence>
<evidence type="ECO:0000256" key="4">
    <source>
        <dbReference type="ARBA" id="ARBA00023136"/>
    </source>
</evidence>
<dbReference type="GO" id="GO:0005765">
    <property type="term" value="C:lysosomal membrane"/>
    <property type="evidence" value="ECO:0007669"/>
    <property type="project" value="TreeGrafter"/>
</dbReference>
<feature type="transmembrane region" description="Helical" evidence="5">
    <location>
        <begin position="121"/>
        <end position="143"/>
    </location>
</feature>
<feature type="transmembrane region" description="Helical" evidence="5">
    <location>
        <begin position="95"/>
        <end position="115"/>
    </location>
</feature>
<evidence type="ECO:0008006" key="8">
    <source>
        <dbReference type="Google" id="ProtNLM"/>
    </source>
</evidence>
<dbReference type="InterPro" id="IPR051068">
    <property type="entry name" value="MFS_Domain-Containing_Protein"/>
</dbReference>
<feature type="non-terminal residue" evidence="6">
    <location>
        <position position="1"/>
    </location>
</feature>
<dbReference type="Proteomes" id="UP001432322">
    <property type="component" value="Unassembled WGS sequence"/>
</dbReference>
<dbReference type="InterPro" id="IPR036259">
    <property type="entry name" value="MFS_trans_sf"/>
</dbReference>
<dbReference type="SUPFAM" id="SSF103473">
    <property type="entry name" value="MFS general substrate transporter"/>
    <property type="match status" value="1"/>
</dbReference>
<sequence>ISTQSLFLISKLIFATGYILCYPWPMYSKPLRSFNESTHTGCNPDEYKWCSTQEGTPFAIFTGVMIIVMGLAIPCSALSLDTIYSKILGNIDQNLMQAVFGAAENLMMVLGPIYATQIFTAFGMSILCLVNASVYLLAAFVWIGAWKPVRPYR</sequence>
<feature type="transmembrane region" description="Helical" evidence="5">
    <location>
        <begin position="58"/>
        <end position="83"/>
    </location>
</feature>
<evidence type="ECO:0000313" key="6">
    <source>
        <dbReference type="EMBL" id="GMT35150.1"/>
    </source>
</evidence>
<keyword evidence="7" id="KW-1185">Reference proteome</keyword>
<evidence type="ECO:0000256" key="3">
    <source>
        <dbReference type="ARBA" id="ARBA00022989"/>
    </source>
</evidence>
<feature type="transmembrane region" description="Helical" evidence="5">
    <location>
        <begin position="7"/>
        <end position="25"/>
    </location>
</feature>
<reference evidence="6" key="1">
    <citation type="submission" date="2023-10" db="EMBL/GenBank/DDBJ databases">
        <title>Genome assembly of Pristionchus species.</title>
        <authorList>
            <person name="Yoshida K."/>
            <person name="Sommer R.J."/>
        </authorList>
    </citation>
    <scope>NUCLEOTIDE SEQUENCE</scope>
    <source>
        <strain evidence="6">RS5133</strain>
    </source>
</reference>